<feature type="non-terminal residue" evidence="1">
    <location>
        <position position="100"/>
    </location>
</feature>
<keyword evidence="2" id="KW-1185">Reference proteome</keyword>
<dbReference type="EMBL" id="CAAALY010093102">
    <property type="protein sequence ID" value="VEL28196.1"/>
    <property type="molecule type" value="Genomic_DNA"/>
</dbReference>
<protein>
    <submittedName>
        <fullName evidence="1">Uncharacterized protein</fullName>
    </submittedName>
</protein>
<comment type="caution">
    <text evidence="1">The sequence shown here is derived from an EMBL/GenBank/DDBJ whole genome shotgun (WGS) entry which is preliminary data.</text>
</comment>
<sequence length="100" mass="9937">SLAPPHFTSSGQGLTNKYSTPTLGIAGITGSGNMGNLLSAGLGLTPRHESWPLAGVVGTPRHQPTVCTGFSGPSCSGSSGSGIGLASPYLVRQQTNSGNL</sequence>
<feature type="non-terminal residue" evidence="1">
    <location>
        <position position="1"/>
    </location>
</feature>
<proteinExistence type="predicted"/>
<reference evidence="1" key="1">
    <citation type="submission" date="2018-11" db="EMBL/GenBank/DDBJ databases">
        <authorList>
            <consortium name="Pathogen Informatics"/>
        </authorList>
    </citation>
    <scope>NUCLEOTIDE SEQUENCE</scope>
</reference>
<name>A0A3S5AY19_9PLAT</name>
<gene>
    <name evidence="1" type="ORF">PXEA_LOCUS21636</name>
</gene>
<evidence type="ECO:0000313" key="2">
    <source>
        <dbReference type="Proteomes" id="UP000784294"/>
    </source>
</evidence>
<dbReference type="Proteomes" id="UP000784294">
    <property type="component" value="Unassembled WGS sequence"/>
</dbReference>
<evidence type="ECO:0000313" key="1">
    <source>
        <dbReference type="EMBL" id="VEL28196.1"/>
    </source>
</evidence>
<organism evidence="1 2">
    <name type="scientific">Protopolystoma xenopodis</name>
    <dbReference type="NCBI Taxonomy" id="117903"/>
    <lineage>
        <taxon>Eukaryota</taxon>
        <taxon>Metazoa</taxon>
        <taxon>Spiralia</taxon>
        <taxon>Lophotrochozoa</taxon>
        <taxon>Platyhelminthes</taxon>
        <taxon>Monogenea</taxon>
        <taxon>Polyopisthocotylea</taxon>
        <taxon>Polystomatidea</taxon>
        <taxon>Polystomatidae</taxon>
        <taxon>Protopolystoma</taxon>
    </lineage>
</organism>
<accession>A0A3S5AY19</accession>
<dbReference type="AlphaFoldDB" id="A0A3S5AY19"/>